<sequence>MQLDEPERSRARSRGVRSEDRIVEADSCIVSSFHRFEAASVHDAHLRRRRLVPDIGRSDPSVVRSRQQSERRIVLRQRGRVRKVRRWMRRSSSVCRRVCKRARVFFQTIVPTRNRLQLACRKRDIAIPGTTWQQPTPSVTRA</sequence>
<accession>R9P171</accession>
<dbReference type="RefSeq" id="XP_012188481.1">
    <property type="nucleotide sequence ID" value="XM_012333091.1"/>
</dbReference>
<keyword evidence="2" id="KW-1185">Reference proteome</keyword>
<organism evidence="1 2">
    <name type="scientific">Pseudozyma hubeiensis (strain SY62)</name>
    <name type="common">Yeast</name>
    <dbReference type="NCBI Taxonomy" id="1305764"/>
    <lineage>
        <taxon>Eukaryota</taxon>
        <taxon>Fungi</taxon>
        <taxon>Dikarya</taxon>
        <taxon>Basidiomycota</taxon>
        <taxon>Ustilaginomycotina</taxon>
        <taxon>Ustilaginomycetes</taxon>
        <taxon>Ustilaginales</taxon>
        <taxon>Ustilaginaceae</taxon>
        <taxon>Pseudozyma</taxon>
    </lineage>
</organism>
<evidence type="ECO:0000313" key="2">
    <source>
        <dbReference type="Proteomes" id="UP000014071"/>
    </source>
</evidence>
<dbReference type="Proteomes" id="UP000014071">
    <property type="component" value="Unassembled WGS sequence"/>
</dbReference>
<dbReference type="EMBL" id="DF238786">
    <property type="protein sequence ID" value="GAC94894.1"/>
    <property type="molecule type" value="Genomic_DNA"/>
</dbReference>
<gene>
    <name evidence="1" type="ORF">PHSY_002467</name>
</gene>
<proteinExistence type="predicted"/>
<dbReference type="AlphaFoldDB" id="R9P171"/>
<reference evidence="2" key="1">
    <citation type="journal article" date="2013" name="Genome Announc.">
        <title>Draft genome sequence of the basidiomycetous yeast-like fungus Pseudozyma hubeiensis SY62, which produces an abundant amount of the biosurfactant mannosylerythritol lipids.</title>
        <authorList>
            <person name="Konishi M."/>
            <person name="Hatada Y."/>
            <person name="Horiuchi J."/>
        </authorList>
    </citation>
    <scope>NUCLEOTIDE SEQUENCE [LARGE SCALE GENOMIC DNA]</scope>
    <source>
        <strain evidence="2">SY62</strain>
    </source>
</reference>
<name>R9P171_PSEHS</name>
<protein>
    <submittedName>
        <fullName evidence="1">Uncharacterized protein</fullName>
    </submittedName>
</protein>
<dbReference type="GeneID" id="24107760"/>
<dbReference type="HOGENOM" id="CLU_1816648_0_0_1"/>
<evidence type="ECO:0000313" key="1">
    <source>
        <dbReference type="EMBL" id="GAC94894.1"/>
    </source>
</evidence>